<organism evidence="7 8">
    <name type="scientific">Psylliodes chrysocephalus</name>
    <dbReference type="NCBI Taxonomy" id="3402493"/>
    <lineage>
        <taxon>Eukaryota</taxon>
        <taxon>Metazoa</taxon>
        <taxon>Ecdysozoa</taxon>
        <taxon>Arthropoda</taxon>
        <taxon>Hexapoda</taxon>
        <taxon>Insecta</taxon>
        <taxon>Pterygota</taxon>
        <taxon>Neoptera</taxon>
        <taxon>Endopterygota</taxon>
        <taxon>Coleoptera</taxon>
        <taxon>Polyphaga</taxon>
        <taxon>Cucujiformia</taxon>
        <taxon>Chrysomeloidea</taxon>
        <taxon>Chrysomelidae</taxon>
        <taxon>Galerucinae</taxon>
        <taxon>Alticini</taxon>
        <taxon>Psylliodes</taxon>
    </lineage>
</organism>
<feature type="domain" description="CCHC-type" evidence="6">
    <location>
        <begin position="328"/>
        <end position="344"/>
    </location>
</feature>
<keyword evidence="8" id="KW-1185">Reference proteome</keyword>
<dbReference type="InterPro" id="IPR019787">
    <property type="entry name" value="Znf_PHD-finger"/>
</dbReference>
<dbReference type="InterPro" id="IPR011011">
    <property type="entry name" value="Znf_FYVE_PHD"/>
</dbReference>
<dbReference type="OrthoDB" id="6774308at2759"/>
<evidence type="ECO:0000256" key="2">
    <source>
        <dbReference type="ARBA" id="ARBA00022771"/>
    </source>
</evidence>
<evidence type="ECO:0000313" key="8">
    <source>
        <dbReference type="Proteomes" id="UP001153636"/>
    </source>
</evidence>
<dbReference type="PROSITE" id="PS01359">
    <property type="entry name" value="ZF_PHD_1"/>
    <property type="match status" value="1"/>
</dbReference>
<keyword evidence="2 4" id="KW-0863">Zinc-finger</keyword>
<dbReference type="InterPro" id="IPR001878">
    <property type="entry name" value="Znf_CCHC"/>
</dbReference>
<dbReference type="Pfam" id="PF00098">
    <property type="entry name" value="zf-CCHC"/>
    <property type="match status" value="1"/>
</dbReference>
<evidence type="ECO:0000256" key="4">
    <source>
        <dbReference type="PROSITE-ProRule" id="PRU00047"/>
    </source>
</evidence>
<evidence type="ECO:0000256" key="3">
    <source>
        <dbReference type="ARBA" id="ARBA00022833"/>
    </source>
</evidence>
<dbReference type="AlphaFoldDB" id="A0A9P0D7V7"/>
<dbReference type="GO" id="GO:0008270">
    <property type="term" value="F:zinc ion binding"/>
    <property type="evidence" value="ECO:0007669"/>
    <property type="project" value="UniProtKB-KW"/>
</dbReference>
<dbReference type="InterPro" id="IPR001965">
    <property type="entry name" value="Znf_PHD"/>
</dbReference>
<keyword evidence="3" id="KW-0862">Zinc</keyword>
<dbReference type="SMART" id="SM00249">
    <property type="entry name" value="PHD"/>
    <property type="match status" value="1"/>
</dbReference>
<protein>
    <recommendedName>
        <fullName evidence="9">CCHC-type domain-containing protein</fullName>
    </recommendedName>
</protein>
<dbReference type="Gene3D" id="3.30.40.10">
    <property type="entry name" value="Zinc/RING finger domain, C3HC4 (zinc finger)"/>
    <property type="match status" value="1"/>
</dbReference>
<dbReference type="PROSITE" id="PS50016">
    <property type="entry name" value="ZF_PHD_2"/>
    <property type="match status" value="1"/>
</dbReference>
<dbReference type="SUPFAM" id="SSF57903">
    <property type="entry name" value="FYVE/PHD zinc finger"/>
    <property type="match status" value="1"/>
</dbReference>
<evidence type="ECO:0008006" key="9">
    <source>
        <dbReference type="Google" id="ProtNLM"/>
    </source>
</evidence>
<proteinExistence type="predicted"/>
<dbReference type="InterPro" id="IPR013083">
    <property type="entry name" value="Znf_RING/FYVE/PHD"/>
</dbReference>
<accession>A0A9P0D7V7</accession>
<dbReference type="GO" id="GO:0003676">
    <property type="term" value="F:nucleic acid binding"/>
    <property type="evidence" value="ECO:0007669"/>
    <property type="project" value="InterPro"/>
</dbReference>
<name>A0A9P0D7V7_9CUCU</name>
<evidence type="ECO:0000313" key="7">
    <source>
        <dbReference type="EMBL" id="CAH1111476.1"/>
    </source>
</evidence>
<evidence type="ECO:0000259" key="5">
    <source>
        <dbReference type="PROSITE" id="PS50016"/>
    </source>
</evidence>
<feature type="domain" description="PHD-type" evidence="5">
    <location>
        <begin position="1"/>
        <end position="59"/>
    </location>
</feature>
<dbReference type="SMART" id="SM00343">
    <property type="entry name" value="ZnF_C2HC"/>
    <property type="match status" value="1"/>
</dbReference>
<evidence type="ECO:0000259" key="6">
    <source>
        <dbReference type="PROSITE" id="PS50158"/>
    </source>
</evidence>
<evidence type="ECO:0000256" key="1">
    <source>
        <dbReference type="ARBA" id="ARBA00022723"/>
    </source>
</evidence>
<reference evidence="7" key="1">
    <citation type="submission" date="2022-01" db="EMBL/GenBank/DDBJ databases">
        <authorList>
            <person name="King R."/>
        </authorList>
    </citation>
    <scope>NUCLEOTIDE SEQUENCE</scope>
</reference>
<sequence length="413" mass="45461">MACGICKEKFTRTSPATLSCYGVCKRQFHMPCCNVPVDVTKYLGKIPGLGWYCVDCYAVLKSCNPEYVKNLAEEGVGKVMKEISSLAKKLTEDIANNLTELVSKRLEDLQEDLKEKISMAAVQKITEINVNPSVCSNTTATSVSSTGNNNLYSTKLKSSSAIIIKPKDSSQNNSVTKADILNAIDPVGSNIQISSVKNIRDGGLVIGCSSESGVSTLKNLAGSNLMEKYEIKDVVGIKPKIRVVGMSAELDSEKIEHYVLNQNKSVFCSNSIECKVLDISCTKKNRKIYQATLQVDVASYNNIMTNGEGKLFIGFDVCSVYDCVSVKRCYKCNGFNHFSKNCPSSTIYCPRCAEKHAVKECKASVDELKCINCVKVMERDSLVQINVNHAAWDTHCNSYQRHIDELKSSLYVA</sequence>
<dbReference type="Proteomes" id="UP001153636">
    <property type="component" value="Chromosome 6"/>
</dbReference>
<dbReference type="EMBL" id="OV651818">
    <property type="protein sequence ID" value="CAH1111476.1"/>
    <property type="molecule type" value="Genomic_DNA"/>
</dbReference>
<dbReference type="PROSITE" id="PS50158">
    <property type="entry name" value="ZF_CCHC"/>
    <property type="match status" value="1"/>
</dbReference>
<dbReference type="InterPro" id="IPR019786">
    <property type="entry name" value="Zinc_finger_PHD-type_CS"/>
</dbReference>
<keyword evidence="1" id="KW-0479">Metal-binding</keyword>
<gene>
    <name evidence="7" type="ORF">PSYICH_LOCUS12878</name>
</gene>